<dbReference type="GO" id="GO:0006813">
    <property type="term" value="P:potassium ion transport"/>
    <property type="evidence" value="ECO:0007669"/>
    <property type="project" value="InterPro"/>
</dbReference>
<evidence type="ECO:0000259" key="2">
    <source>
        <dbReference type="PROSITE" id="PS51201"/>
    </source>
</evidence>
<organism evidence="3 4">
    <name type="scientific">Haloplanus salinus</name>
    <dbReference type="NCBI Taxonomy" id="1126245"/>
    <lineage>
        <taxon>Archaea</taxon>
        <taxon>Methanobacteriati</taxon>
        <taxon>Methanobacteriota</taxon>
        <taxon>Stenosarchaea group</taxon>
        <taxon>Halobacteria</taxon>
        <taxon>Halobacteriales</taxon>
        <taxon>Haloferacaceae</taxon>
        <taxon>Haloplanus</taxon>
    </lineage>
</organism>
<dbReference type="Proteomes" id="UP000252189">
    <property type="component" value="Unassembled WGS sequence"/>
</dbReference>
<sequence length="149" mass="15615">MRLQSTLSTRAESTESGTDAEYVVLGGGHVGASVARSIRASGHTVTFVDETHDPDDLPGVRGDPTDRRTLDAAGITDAATVVVAMPRDRRSLLVAGLVRANFGVADVRVLVRTPERCDLVADAGHEPICATTALSDAVVADLEVLREPA</sequence>
<comment type="caution">
    <text evidence="3">The sequence shown here is derived from an EMBL/GenBank/DDBJ whole genome shotgun (WGS) entry which is preliminary data.</text>
</comment>
<feature type="domain" description="RCK N-terminal" evidence="2">
    <location>
        <begin position="19"/>
        <end position="132"/>
    </location>
</feature>
<dbReference type="PROSITE" id="PS51201">
    <property type="entry name" value="RCK_N"/>
    <property type="match status" value="1"/>
</dbReference>
<name>A0A368NBT4_9EURY</name>
<dbReference type="InterPro" id="IPR003148">
    <property type="entry name" value="RCK_N"/>
</dbReference>
<protein>
    <submittedName>
        <fullName evidence="3">Potassium transporter TrkA</fullName>
    </submittedName>
</protein>
<dbReference type="SUPFAM" id="SSF51735">
    <property type="entry name" value="NAD(P)-binding Rossmann-fold domains"/>
    <property type="match status" value="1"/>
</dbReference>
<dbReference type="EMBL" id="QPHM01000001">
    <property type="protein sequence ID" value="RCU47463.1"/>
    <property type="molecule type" value="Genomic_DNA"/>
</dbReference>
<dbReference type="AlphaFoldDB" id="A0A368NBT4"/>
<dbReference type="RefSeq" id="WP_114449024.1">
    <property type="nucleotide sequence ID" value="NZ_QPHM01000001.1"/>
</dbReference>
<feature type="region of interest" description="Disordered" evidence="1">
    <location>
        <begin position="49"/>
        <end position="68"/>
    </location>
</feature>
<accession>A0A368NBT4</accession>
<dbReference type="Pfam" id="PF02254">
    <property type="entry name" value="TrkA_N"/>
    <property type="match status" value="1"/>
</dbReference>
<dbReference type="InterPro" id="IPR036291">
    <property type="entry name" value="NAD(P)-bd_dom_sf"/>
</dbReference>
<dbReference type="OrthoDB" id="289108at2157"/>
<proteinExistence type="predicted"/>
<evidence type="ECO:0000313" key="4">
    <source>
        <dbReference type="Proteomes" id="UP000252189"/>
    </source>
</evidence>
<dbReference type="InterPro" id="IPR050721">
    <property type="entry name" value="Trk_Ktr_HKT_K-transport"/>
</dbReference>
<reference evidence="3 4" key="1">
    <citation type="submission" date="2018-07" db="EMBL/GenBank/DDBJ databases">
        <title>Genome sequences of Haloplanus salinus JCM 18368T.</title>
        <authorList>
            <person name="Kim Y.B."/>
            <person name="Roh S.W."/>
        </authorList>
    </citation>
    <scope>NUCLEOTIDE SEQUENCE [LARGE SCALE GENOMIC DNA]</scope>
    <source>
        <strain evidence="3 4">JCM 18368</strain>
    </source>
</reference>
<dbReference type="PANTHER" id="PTHR43833">
    <property type="entry name" value="POTASSIUM CHANNEL PROTEIN 2-RELATED-RELATED"/>
    <property type="match status" value="1"/>
</dbReference>
<gene>
    <name evidence="3" type="ORF">DU504_09215</name>
</gene>
<keyword evidence="4" id="KW-1185">Reference proteome</keyword>
<evidence type="ECO:0000313" key="3">
    <source>
        <dbReference type="EMBL" id="RCU47463.1"/>
    </source>
</evidence>
<dbReference type="Gene3D" id="3.40.50.720">
    <property type="entry name" value="NAD(P)-binding Rossmann-like Domain"/>
    <property type="match status" value="1"/>
</dbReference>
<evidence type="ECO:0000256" key="1">
    <source>
        <dbReference type="SAM" id="MobiDB-lite"/>
    </source>
</evidence>